<dbReference type="AlphaFoldDB" id="A0A7J7DW77"/>
<dbReference type="SMART" id="SM00386">
    <property type="entry name" value="HAT"/>
    <property type="match status" value="4"/>
</dbReference>
<feature type="domain" description="Pre-mRNA-splicing factor Syf1-like N-terminal HAT-repeats" evidence="11">
    <location>
        <begin position="156"/>
        <end position="262"/>
    </location>
</feature>
<dbReference type="GO" id="GO:0005681">
    <property type="term" value="C:spliceosomal complex"/>
    <property type="evidence" value="ECO:0007669"/>
    <property type="project" value="UniProtKB-KW"/>
</dbReference>
<feature type="compositionally biased region" description="Acidic residues" evidence="9">
    <location>
        <begin position="1"/>
        <end position="10"/>
    </location>
</feature>
<evidence type="ECO:0000256" key="4">
    <source>
        <dbReference type="ARBA" id="ARBA00022664"/>
    </source>
</evidence>
<evidence type="ECO:0000313" key="13">
    <source>
        <dbReference type="Proteomes" id="UP000593562"/>
    </source>
</evidence>
<evidence type="ECO:0000256" key="1">
    <source>
        <dbReference type="ARBA" id="ARBA00004604"/>
    </source>
</evidence>
<evidence type="ECO:0000259" key="11">
    <source>
        <dbReference type="Pfam" id="PF23233"/>
    </source>
</evidence>
<dbReference type="OrthoDB" id="412781at2759"/>
<comment type="caution">
    <text evidence="12">The sequence shown here is derived from an EMBL/GenBank/DDBJ whole genome shotgun (WGS) entry which is preliminary data.</text>
</comment>
<feature type="compositionally biased region" description="Basic residues" evidence="9">
    <location>
        <begin position="39"/>
        <end position="49"/>
    </location>
</feature>
<dbReference type="FunFam" id="1.25.40.10:FF:000065">
    <property type="entry name" value="Programmed cell death 11"/>
    <property type="match status" value="1"/>
</dbReference>
<evidence type="ECO:0000256" key="7">
    <source>
        <dbReference type="ARBA" id="ARBA00023187"/>
    </source>
</evidence>
<evidence type="ECO:0000256" key="9">
    <source>
        <dbReference type="SAM" id="MobiDB-lite"/>
    </source>
</evidence>
<dbReference type="InterPro" id="IPR011990">
    <property type="entry name" value="TPR-like_helical_dom_sf"/>
</dbReference>
<dbReference type="PANTHER" id="PTHR23270:SF10">
    <property type="entry name" value="PROTEIN RRP5 HOMOLOG"/>
    <property type="match status" value="1"/>
</dbReference>
<reference evidence="12 13" key="1">
    <citation type="journal article" date="2020" name="Nat. Commun.">
        <title>Genome of Tripterygium wilfordii and identification of cytochrome P450 involved in triptolide biosynthesis.</title>
        <authorList>
            <person name="Tu L."/>
            <person name="Su P."/>
            <person name="Zhang Z."/>
            <person name="Gao L."/>
            <person name="Wang J."/>
            <person name="Hu T."/>
            <person name="Zhou J."/>
            <person name="Zhang Y."/>
            <person name="Zhao Y."/>
            <person name="Liu Y."/>
            <person name="Song Y."/>
            <person name="Tong Y."/>
            <person name="Lu Y."/>
            <person name="Yang J."/>
            <person name="Xu C."/>
            <person name="Jia M."/>
            <person name="Peters R.J."/>
            <person name="Huang L."/>
            <person name="Gao W."/>
        </authorList>
    </citation>
    <scope>NUCLEOTIDE SEQUENCE [LARGE SCALE GENOMIC DNA]</scope>
    <source>
        <strain evidence="13">cv. XIE 37</strain>
        <tissue evidence="12">Leaf</tissue>
    </source>
</reference>
<sequence>MALQLEDDVPDFPRGGVSSFGKREREEIHAEFGAETNKSKKNKRIKMQKKTAAQGDDLGSLFGNGITGKLPRFASKITLKNISPGMKLWGVVAEMNEKEECKVLAQAESRSSIRPLEVILDDIEHSDVHIVASQNQGLIDTVDIVDGKEKRQAKEEREQEIRAAEERLLEKNIPTTADDYEKLVRSSPNSSLVWMKYMAFVLSLADVEKARSIVERVLRTINVQEENEKLNIWVAYFNLENEYGNPPEEAMMKVFHRALQCCDPKKIHLVLLGMYERTGQDKFVDELLDKMIKKFKHSCKVWLRRVQSLLTQQQDRVQFVVQRTLLSLPRHKHIKFISQTTILEFKCGVPERGRSLLEGILREYPKRTNLWSIYLDQEIRLGDVDVIRALFERAISLSLPPKKMKFLFKKYLEYEKSNGDEKRVEYVKQKAMDYVQSTLT</sequence>
<evidence type="ECO:0000256" key="8">
    <source>
        <dbReference type="ARBA" id="ARBA00023242"/>
    </source>
</evidence>
<proteinExistence type="inferred from homology"/>
<dbReference type="Pfam" id="PF23233">
    <property type="entry name" value="HAT_Syf1_CNRKL1_N"/>
    <property type="match status" value="1"/>
</dbReference>
<dbReference type="GO" id="GO:0003723">
    <property type="term" value="F:RNA binding"/>
    <property type="evidence" value="ECO:0007669"/>
    <property type="project" value="TreeGrafter"/>
</dbReference>
<evidence type="ECO:0000256" key="5">
    <source>
        <dbReference type="ARBA" id="ARBA00022728"/>
    </source>
</evidence>
<feature type="region of interest" description="Disordered" evidence="9">
    <location>
        <begin position="1"/>
        <end position="51"/>
    </location>
</feature>
<comment type="subcellular location">
    <subcellularLocation>
        <location evidence="1">Nucleus</location>
        <location evidence="1">Nucleolus</location>
    </subcellularLocation>
</comment>
<comment type="similarity">
    <text evidence="2">Belongs to the crooked-neck family.</text>
</comment>
<dbReference type="InterPro" id="IPR045209">
    <property type="entry name" value="Rrp5"/>
</dbReference>
<keyword evidence="8" id="KW-0539">Nucleus</keyword>
<dbReference type="InParanoid" id="A0A7J7DW77"/>
<organism evidence="12 13">
    <name type="scientific">Tripterygium wilfordii</name>
    <name type="common">Thunder God vine</name>
    <dbReference type="NCBI Taxonomy" id="458696"/>
    <lineage>
        <taxon>Eukaryota</taxon>
        <taxon>Viridiplantae</taxon>
        <taxon>Streptophyta</taxon>
        <taxon>Embryophyta</taxon>
        <taxon>Tracheophyta</taxon>
        <taxon>Spermatophyta</taxon>
        <taxon>Magnoliopsida</taxon>
        <taxon>eudicotyledons</taxon>
        <taxon>Gunneridae</taxon>
        <taxon>Pentapetalae</taxon>
        <taxon>rosids</taxon>
        <taxon>fabids</taxon>
        <taxon>Celastrales</taxon>
        <taxon>Celastraceae</taxon>
        <taxon>Tripterygium</taxon>
    </lineage>
</organism>
<feature type="compositionally biased region" description="Basic and acidic residues" evidence="9">
    <location>
        <begin position="21"/>
        <end position="32"/>
    </location>
</feature>
<dbReference type="PANTHER" id="PTHR23270">
    <property type="entry name" value="PROGRAMMED CELL DEATH PROTEIN 11 PRE-RRNA PROCESSING PROTEIN RRP5"/>
    <property type="match status" value="1"/>
</dbReference>
<dbReference type="EMBL" id="JAAARO010000003">
    <property type="protein sequence ID" value="KAF5750551.1"/>
    <property type="molecule type" value="Genomic_DNA"/>
</dbReference>
<evidence type="ECO:0000313" key="12">
    <source>
        <dbReference type="EMBL" id="KAF5750551.1"/>
    </source>
</evidence>
<keyword evidence="7" id="KW-0508">mRNA splicing</keyword>
<keyword evidence="13" id="KW-1185">Reference proteome</keyword>
<dbReference type="Gene3D" id="1.25.40.10">
    <property type="entry name" value="Tetratricopeptide repeat domain"/>
    <property type="match status" value="2"/>
</dbReference>
<dbReference type="SUPFAM" id="SSF48452">
    <property type="entry name" value="TPR-like"/>
    <property type="match status" value="2"/>
</dbReference>
<keyword evidence="5" id="KW-0747">Spliceosome</keyword>
<dbReference type="Proteomes" id="UP000593562">
    <property type="component" value="Unassembled WGS sequence"/>
</dbReference>
<keyword evidence="6" id="KW-0677">Repeat</keyword>
<evidence type="ECO:0000256" key="3">
    <source>
        <dbReference type="ARBA" id="ARBA00022552"/>
    </source>
</evidence>
<dbReference type="InterPro" id="IPR003107">
    <property type="entry name" value="HAT"/>
</dbReference>
<dbReference type="Pfam" id="PF05843">
    <property type="entry name" value="Suf"/>
    <property type="match status" value="1"/>
</dbReference>
<dbReference type="GO" id="GO:0008380">
    <property type="term" value="P:RNA splicing"/>
    <property type="evidence" value="ECO:0007669"/>
    <property type="project" value="UniProtKB-KW"/>
</dbReference>
<dbReference type="InterPro" id="IPR008847">
    <property type="entry name" value="Suf"/>
</dbReference>
<dbReference type="GO" id="GO:0032040">
    <property type="term" value="C:small-subunit processome"/>
    <property type="evidence" value="ECO:0007669"/>
    <property type="project" value="TreeGrafter"/>
</dbReference>
<protein>
    <submittedName>
        <fullName evidence="12">Uncharacterized protein</fullName>
    </submittedName>
</protein>
<name>A0A7J7DW77_TRIWF</name>
<evidence type="ECO:0000256" key="2">
    <source>
        <dbReference type="ARBA" id="ARBA00008644"/>
    </source>
</evidence>
<evidence type="ECO:0000256" key="6">
    <source>
        <dbReference type="ARBA" id="ARBA00022737"/>
    </source>
</evidence>
<keyword evidence="4" id="KW-0507">mRNA processing</keyword>
<feature type="domain" description="Suppressor of forked" evidence="10">
    <location>
        <begin position="340"/>
        <end position="435"/>
    </location>
</feature>
<dbReference type="GO" id="GO:0006397">
    <property type="term" value="P:mRNA processing"/>
    <property type="evidence" value="ECO:0007669"/>
    <property type="project" value="UniProtKB-KW"/>
</dbReference>
<keyword evidence="3" id="KW-0698">rRNA processing</keyword>
<gene>
    <name evidence="12" type="ORF">HS088_TW03G00889</name>
</gene>
<dbReference type="InterPro" id="IPR055433">
    <property type="entry name" value="HAT_Syf1-like_N"/>
</dbReference>
<evidence type="ECO:0000259" key="10">
    <source>
        <dbReference type="Pfam" id="PF05843"/>
    </source>
</evidence>
<accession>A0A7J7DW77</accession>
<dbReference type="GO" id="GO:0006364">
    <property type="term" value="P:rRNA processing"/>
    <property type="evidence" value="ECO:0007669"/>
    <property type="project" value="UniProtKB-KW"/>
</dbReference>